<dbReference type="PROSITE" id="PS50297">
    <property type="entry name" value="ANK_REP_REGION"/>
    <property type="match status" value="2"/>
</dbReference>
<feature type="repeat" description="ANK" evidence="1">
    <location>
        <begin position="157"/>
        <end position="183"/>
    </location>
</feature>
<feature type="region of interest" description="Disordered" evidence="2">
    <location>
        <begin position="255"/>
        <end position="276"/>
    </location>
</feature>
<dbReference type="InterPro" id="IPR000210">
    <property type="entry name" value="BTB/POZ_dom"/>
</dbReference>
<dbReference type="InterPro" id="IPR052089">
    <property type="entry name" value="Ankyrin-BTB/POZ_domain"/>
</dbReference>
<feature type="repeat" description="ANK" evidence="1">
    <location>
        <begin position="89"/>
        <end position="121"/>
    </location>
</feature>
<dbReference type="InterPro" id="IPR036770">
    <property type="entry name" value="Ankyrin_rpt-contain_sf"/>
</dbReference>
<dbReference type="Pfam" id="PF12796">
    <property type="entry name" value="Ank_2"/>
    <property type="match status" value="1"/>
</dbReference>
<accession>A0A7T8KJA6</accession>
<sequence>SWSSSYRSKRCSASRKDPITGMDYPIRLPFASAIHSSPPELLDELQYVNDVKLDTAFKMLLSGRRDLIPHALQMLPGGPGSKLNTPNTEGYTILQLAAIKGDSDVVKFLVETGADVDSHSSKRKWSPLCYATLHGNSGLVKYFLEKGASVEGCVETLTETPLQLAAGNGSCRIAELLLAHGASPFFTADEDAGEHLTLVSVDGCVSAVSVAAMHGHRRLLHTLVTHVLTTPPESTPHFGGDDQVLSLEEILAEGSTSQEDVPLKKPSEHQLNSNPNKSFVHKLSKQHIKKLQEAMYHASESGNLEITLDLRNMGVPWTLHTWLLSVAGIDSSSSRMSGYLDELLQDFLAEWQQTHDEQNSKYFIEEGLTLLFSMFKNCKSEGTLFLLADIFSACYGRGVISPILSRAYSEVAVSESLMGSSKRSSSSLSTTSSNSNNNAPPTPSPRIDPKFVNNPELSDVQFRVDGRIFYAHKLVLVTASSRFQSMINSR</sequence>
<feature type="domain" description="BTB" evidence="3">
    <location>
        <begin position="458"/>
        <end position="490"/>
    </location>
</feature>
<dbReference type="AlphaFoldDB" id="A0A7T8KJA6"/>
<feature type="compositionally biased region" description="Low complexity" evidence="2">
    <location>
        <begin position="421"/>
        <end position="439"/>
    </location>
</feature>
<dbReference type="SUPFAM" id="SSF48403">
    <property type="entry name" value="Ankyrin repeat"/>
    <property type="match status" value="1"/>
</dbReference>
<dbReference type="Gene3D" id="1.25.40.20">
    <property type="entry name" value="Ankyrin repeat-containing domain"/>
    <property type="match status" value="1"/>
</dbReference>
<evidence type="ECO:0000313" key="4">
    <source>
        <dbReference type="EMBL" id="QQP56979.1"/>
    </source>
</evidence>
<dbReference type="Pfam" id="PF00023">
    <property type="entry name" value="Ank"/>
    <property type="match status" value="1"/>
</dbReference>
<feature type="non-terminal residue" evidence="4">
    <location>
        <position position="1"/>
    </location>
</feature>
<dbReference type="Gene3D" id="3.30.710.10">
    <property type="entry name" value="Potassium Channel Kv1.1, Chain A"/>
    <property type="match status" value="1"/>
</dbReference>
<dbReference type="InterPro" id="IPR002110">
    <property type="entry name" value="Ankyrin_rpt"/>
</dbReference>
<dbReference type="EMBL" id="CP045890">
    <property type="protein sequence ID" value="QQP56979.1"/>
    <property type="molecule type" value="Genomic_DNA"/>
</dbReference>
<name>A0A7T8KJA6_CALRO</name>
<keyword evidence="1" id="KW-0040">ANK repeat</keyword>
<dbReference type="PANTHER" id="PTHR46071">
    <property type="entry name" value="ANKYRIN REPEAT AND BTB/POZ DOMAIN-CONTAINING"/>
    <property type="match status" value="1"/>
</dbReference>
<dbReference type="OrthoDB" id="6378698at2759"/>
<dbReference type="PANTHER" id="PTHR46071:SF2">
    <property type="entry name" value="ANKYRIN REPEAT AND BTB_POZ DOMAIN-CONTAINING PROTEIN 2-LIKE PROTEIN"/>
    <property type="match status" value="1"/>
</dbReference>
<feature type="region of interest" description="Disordered" evidence="2">
    <location>
        <begin position="421"/>
        <end position="452"/>
    </location>
</feature>
<dbReference type="PROSITE" id="PS50088">
    <property type="entry name" value="ANK_REPEAT"/>
    <property type="match status" value="2"/>
</dbReference>
<evidence type="ECO:0000256" key="2">
    <source>
        <dbReference type="SAM" id="MobiDB-lite"/>
    </source>
</evidence>
<dbReference type="Pfam" id="PF00651">
    <property type="entry name" value="BTB"/>
    <property type="match status" value="1"/>
</dbReference>
<reference evidence="5" key="1">
    <citation type="submission" date="2021-01" db="EMBL/GenBank/DDBJ databases">
        <title>Caligus Genome Assembly.</title>
        <authorList>
            <person name="Gallardo-Escarate C."/>
        </authorList>
    </citation>
    <scope>NUCLEOTIDE SEQUENCE [LARGE SCALE GENOMIC DNA]</scope>
</reference>
<evidence type="ECO:0000256" key="1">
    <source>
        <dbReference type="PROSITE-ProRule" id="PRU00023"/>
    </source>
</evidence>
<protein>
    <recommendedName>
        <fullName evidence="3">BTB domain-containing protein</fullName>
    </recommendedName>
</protein>
<dbReference type="SUPFAM" id="SSF54695">
    <property type="entry name" value="POZ domain"/>
    <property type="match status" value="1"/>
</dbReference>
<dbReference type="InterPro" id="IPR011333">
    <property type="entry name" value="SKP1/BTB/POZ_sf"/>
</dbReference>
<evidence type="ECO:0000313" key="5">
    <source>
        <dbReference type="Proteomes" id="UP000595437"/>
    </source>
</evidence>
<proteinExistence type="predicted"/>
<dbReference type="SMART" id="SM00248">
    <property type="entry name" value="ANK"/>
    <property type="match status" value="5"/>
</dbReference>
<organism evidence="4 5">
    <name type="scientific">Caligus rogercresseyi</name>
    <name type="common">Sea louse</name>
    <dbReference type="NCBI Taxonomy" id="217165"/>
    <lineage>
        <taxon>Eukaryota</taxon>
        <taxon>Metazoa</taxon>
        <taxon>Ecdysozoa</taxon>
        <taxon>Arthropoda</taxon>
        <taxon>Crustacea</taxon>
        <taxon>Multicrustacea</taxon>
        <taxon>Hexanauplia</taxon>
        <taxon>Copepoda</taxon>
        <taxon>Siphonostomatoida</taxon>
        <taxon>Caligidae</taxon>
        <taxon>Caligus</taxon>
    </lineage>
</organism>
<keyword evidence="5" id="KW-1185">Reference proteome</keyword>
<evidence type="ECO:0000259" key="3">
    <source>
        <dbReference type="PROSITE" id="PS50097"/>
    </source>
</evidence>
<dbReference type="PROSITE" id="PS50097">
    <property type="entry name" value="BTB"/>
    <property type="match status" value="1"/>
</dbReference>
<gene>
    <name evidence="4" type="ORF">FKW44_001826</name>
</gene>
<dbReference type="Proteomes" id="UP000595437">
    <property type="component" value="Chromosome 1"/>
</dbReference>